<protein>
    <submittedName>
        <fullName evidence="2">Dienelactone hydrolase family protein</fullName>
    </submittedName>
</protein>
<dbReference type="PANTHER" id="PTHR46623:SF6">
    <property type="entry name" value="ALPHA_BETA-HYDROLASES SUPERFAMILY PROTEIN"/>
    <property type="match status" value="1"/>
</dbReference>
<evidence type="ECO:0000313" key="2">
    <source>
        <dbReference type="EMBL" id="GAA3631402.1"/>
    </source>
</evidence>
<dbReference type="Proteomes" id="UP001501490">
    <property type="component" value="Unassembled WGS sequence"/>
</dbReference>
<dbReference type="Pfam" id="PF01738">
    <property type="entry name" value="DLH"/>
    <property type="match status" value="1"/>
</dbReference>
<dbReference type="Gene3D" id="3.40.50.1820">
    <property type="entry name" value="alpha/beta hydrolase"/>
    <property type="match status" value="1"/>
</dbReference>
<dbReference type="EMBL" id="BAABAB010000028">
    <property type="protein sequence ID" value="GAA3631402.1"/>
    <property type="molecule type" value="Genomic_DNA"/>
</dbReference>
<comment type="caution">
    <text evidence="2">The sequence shown here is derived from an EMBL/GenBank/DDBJ whole genome shotgun (WGS) entry which is preliminary data.</text>
</comment>
<proteinExistence type="predicted"/>
<evidence type="ECO:0000259" key="1">
    <source>
        <dbReference type="Pfam" id="PF01738"/>
    </source>
</evidence>
<accession>A0ABP7AGB3</accession>
<dbReference type="InterPro" id="IPR002925">
    <property type="entry name" value="Dienelactn_hydro"/>
</dbReference>
<dbReference type="InterPro" id="IPR051049">
    <property type="entry name" value="Dienelactone_hydrolase-like"/>
</dbReference>
<dbReference type="SUPFAM" id="SSF53474">
    <property type="entry name" value="alpha/beta-Hydrolases"/>
    <property type="match status" value="1"/>
</dbReference>
<reference evidence="3" key="1">
    <citation type="journal article" date="2019" name="Int. J. Syst. Evol. Microbiol.">
        <title>The Global Catalogue of Microorganisms (GCM) 10K type strain sequencing project: providing services to taxonomists for standard genome sequencing and annotation.</title>
        <authorList>
            <consortium name="The Broad Institute Genomics Platform"/>
            <consortium name="The Broad Institute Genome Sequencing Center for Infectious Disease"/>
            <person name="Wu L."/>
            <person name="Ma J."/>
        </authorList>
    </citation>
    <scope>NUCLEOTIDE SEQUENCE [LARGE SCALE GENOMIC DNA]</scope>
    <source>
        <strain evidence="3">JCM 16929</strain>
    </source>
</reference>
<keyword evidence="2" id="KW-0378">Hydrolase</keyword>
<feature type="domain" description="Dienelactone hydrolase" evidence="1">
    <location>
        <begin position="16"/>
        <end position="233"/>
    </location>
</feature>
<name>A0ABP7AGB3_9ACTN</name>
<evidence type="ECO:0000313" key="3">
    <source>
        <dbReference type="Proteomes" id="UP001501490"/>
    </source>
</evidence>
<gene>
    <name evidence="2" type="ORF">GCM10022236_37480</name>
</gene>
<dbReference type="GO" id="GO:0016787">
    <property type="term" value="F:hydrolase activity"/>
    <property type="evidence" value="ECO:0007669"/>
    <property type="project" value="UniProtKB-KW"/>
</dbReference>
<organism evidence="2 3">
    <name type="scientific">Microlunatus ginsengisoli</name>
    <dbReference type="NCBI Taxonomy" id="363863"/>
    <lineage>
        <taxon>Bacteria</taxon>
        <taxon>Bacillati</taxon>
        <taxon>Actinomycetota</taxon>
        <taxon>Actinomycetes</taxon>
        <taxon>Propionibacteriales</taxon>
        <taxon>Propionibacteriaceae</taxon>
        <taxon>Microlunatus</taxon>
    </lineage>
</organism>
<dbReference type="RefSeq" id="WP_344807408.1">
    <property type="nucleotide sequence ID" value="NZ_BAABAB010000028.1"/>
</dbReference>
<dbReference type="PANTHER" id="PTHR46623">
    <property type="entry name" value="CARBOXYMETHYLENEBUTENOLIDASE-RELATED"/>
    <property type="match status" value="1"/>
</dbReference>
<dbReference type="InterPro" id="IPR029058">
    <property type="entry name" value="AB_hydrolase_fold"/>
</dbReference>
<keyword evidence="3" id="KW-1185">Reference proteome</keyword>
<sequence>MQTTGSDDVTVDGRRVVLVRPDGEGPWPGVVMIHEAWGIDDVLRRQAARLAGAGYLVMAPDLLGEGSRLRCMAAAMRALQSRQGRPFEVVEACRAWLVEQPDCTGKVGVIGFCMGGGFAVVLASRGFDVSSVNYGMVPDDIDEVLRGACPVVGSYGEKDRQFGPYAAKLEDALSRAGIPHDVATYPSAGHSFLNDAPNGPAFFRPLARIMHAGPDPVAAADAWRRIEAFFAHHLGAQ</sequence>